<organism evidence="2 3">
    <name type="scientific">Paenibacillus thalictri</name>
    <dbReference type="NCBI Taxonomy" id="2527873"/>
    <lineage>
        <taxon>Bacteria</taxon>
        <taxon>Bacillati</taxon>
        <taxon>Bacillota</taxon>
        <taxon>Bacilli</taxon>
        <taxon>Bacillales</taxon>
        <taxon>Paenibacillaceae</taxon>
        <taxon>Paenibacillus</taxon>
    </lineage>
</organism>
<accession>A0A4Q9DDR8</accession>
<evidence type="ECO:0000313" key="2">
    <source>
        <dbReference type="EMBL" id="TBL69325.1"/>
    </source>
</evidence>
<keyword evidence="1" id="KW-1133">Transmembrane helix</keyword>
<dbReference type="OrthoDB" id="2663988at2"/>
<evidence type="ECO:0000313" key="3">
    <source>
        <dbReference type="Proteomes" id="UP000293142"/>
    </source>
</evidence>
<keyword evidence="1" id="KW-0812">Transmembrane</keyword>
<keyword evidence="2" id="KW-0687">Ribonucleoprotein</keyword>
<dbReference type="EMBL" id="SIRE01000039">
    <property type="protein sequence ID" value="TBL69325.1"/>
    <property type="molecule type" value="Genomic_DNA"/>
</dbReference>
<dbReference type="Proteomes" id="UP000293142">
    <property type="component" value="Unassembled WGS sequence"/>
</dbReference>
<comment type="caution">
    <text evidence="2">The sequence shown here is derived from an EMBL/GenBank/DDBJ whole genome shotgun (WGS) entry which is preliminary data.</text>
</comment>
<dbReference type="AlphaFoldDB" id="A0A4Q9DDR8"/>
<proteinExistence type="predicted"/>
<evidence type="ECO:0000256" key="1">
    <source>
        <dbReference type="SAM" id="Phobius"/>
    </source>
</evidence>
<feature type="transmembrane region" description="Helical" evidence="1">
    <location>
        <begin position="54"/>
        <end position="76"/>
    </location>
</feature>
<sequence length="99" mass="10691">MQTVKKRDVEKLLGKRIYAMKKDGTMVTGKLVHVKGNQLYLTPLKKSKNVRTSAIIPLVLFDLLAVGTYGGGYGGFGGYGGYGYPGAYGGYGGYPGYIW</sequence>
<protein>
    <submittedName>
        <fullName evidence="2">50S ribosomal protein L33</fullName>
    </submittedName>
</protein>
<name>A0A4Q9DDR8_9BACL</name>
<keyword evidence="2" id="KW-0689">Ribosomal protein</keyword>
<keyword evidence="3" id="KW-1185">Reference proteome</keyword>
<reference evidence="2 3" key="1">
    <citation type="submission" date="2019-02" db="EMBL/GenBank/DDBJ databases">
        <title>Paenibacillus sp. nov., isolated from surface-sterilized tissue of Thalictrum simplex L.</title>
        <authorList>
            <person name="Tuo L."/>
        </authorList>
    </citation>
    <scope>NUCLEOTIDE SEQUENCE [LARGE SCALE GENOMIC DNA]</scope>
    <source>
        <strain evidence="2 3">N2SHLJ1</strain>
    </source>
</reference>
<gene>
    <name evidence="2" type="ORF">EYB31_36300</name>
</gene>
<keyword evidence="1" id="KW-0472">Membrane</keyword>
<dbReference type="GO" id="GO:0005840">
    <property type="term" value="C:ribosome"/>
    <property type="evidence" value="ECO:0007669"/>
    <property type="project" value="UniProtKB-KW"/>
</dbReference>
<dbReference type="RefSeq" id="WP_131018474.1">
    <property type="nucleotide sequence ID" value="NZ_SIRE01000039.1"/>
</dbReference>